<evidence type="ECO:0000256" key="3">
    <source>
        <dbReference type="ARBA" id="ARBA00022553"/>
    </source>
</evidence>
<evidence type="ECO:0000256" key="1">
    <source>
        <dbReference type="ARBA" id="ARBA00004651"/>
    </source>
</evidence>
<dbReference type="GO" id="GO:0016301">
    <property type="term" value="F:kinase activity"/>
    <property type="evidence" value="ECO:0007669"/>
    <property type="project" value="UniProtKB-KW"/>
</dbReference>
<keyword evidence="3" id="KW-0597">Phosphoprotein</keyword>
<evidence type="ECO:0000256" key="6">
    <source>
        <dbReference type="ARBA" id="ARBA00022741"/>
    </source>
</evidence>
<evidence type="ECO:0000256" key="8">
    <source>
        <dbReference type="ARBA" id="ARBA00022840"/>
    </source>
</evidence>
<sequence length="593" mass="68565">MEFFKNKVFRRVFLIYTAVIIASISFLSAFILVNVKKTLTANQTYINRKMIDSVNEYFKQQYDNSRSIINGLYSKQLELMDAINFLNYDYETYIENRLDNYYKFEGYIYGGTNSFIRSAYNSNDNIESIIFYSYKNDNFSMFDSLGNIKYVNNIRKNISFDANEENINNSFIDLLNSYDGKERGSSYYIINKIKDPSKLDTVGLIIIKYKLDRLNAIMQSYDKSKNNIIAINKNGAVIYDSSNKYTGKPYPYIDRLKTTDKPIMLDKSSYIDFVTSTLDVIVVGIMPVENIYSGNKIITHTTIILAIILIIIAEAIVFVKIDSLSKRVNGITEAMKSVQEGNFKIEIKTGSEDDEFSMISKSFNDMCRQLNEYISRVYLSEIKQKNAEMLALQSQINPHFLYNTLESIRMKAVSIGEKDLGKMLYNLSALYRNMIKGKTFITIEQELEHCKMYLDLFKFRYEGKFNYCIDVSEELYSKEIIKFSLQPIIENFIVHGINLDRDDNYIVIYSEKDGQDAVIFIEDNGMGIEAEKVKSLNEKMENIETGDSIGLLNVNERIRLTYGEEYGLVVKGRKFMGTVVSIRIPIREVNSDV</sequence>
<proteinExistence type="predicted"/>
<feature type="transmembrane region" description="Helical" evidence="12">
    <location>
        <begin position="297"/>
        <end position="319"/>
    </location>
</feature>
<dbReference type="SUPFAM" id="SSF55874">
    <property type="entry name" value="ATPase domain of HSP90 chaperone/DNA topoisomerase II/histidine kinase"/>
    <property type="match status" value="1"/>
</dbReference>
<accession>A0ABS1TAV6</accession>
<evidence type="ECO:0000256" key="9">
    <source>
        <dbReference type="ARBA" id="ARBA00022989"/>
    </source>
</evidence>
<keyword evidence="4" id="KW-0808">Transferase</keyword>
<dbReference type="EMBL" id="JAESWC010000004">
    <property type="protein sequence ID" value="MBL4936237.1"/>
    <property type="molecule type" value="Genomic_DNA"/>
</dbReference>
<dbReference type="PROSITE" id="PS50885">
    <property type="entry name" value="HAMP"/>
    <property type="match status" value="1"/>
</dbReference>
<organism evidence="14 15">
    <name type="scientific">Clostridium rhizosphaerae</name>
    <dbReference type="NCBI Taxonomy" id="2803861"/>
    <lineage>
        <taxon>Bacteria</taxon>
        <taxon>Bacillati</taxon>
        <taxon>Bacillota</taxon>
        <taxon>Clostridia</taxon>
        <taxon>Eubacteriales</taxon>
        <taxon>Clostridiaceae</taxon>
        <taxon>Clostridium</taxon>
    </lineage>
</organism>
<dbReference type="Pfam" id="PF06580">
    <property type="entry name" value="His_kinase"/>
    <property type="match status" value="1"/>
</dbReference>
<evidence type="ECO:0000313" key="15">
    <source>
        <dbReference type="Proteomes" id="UP000632377"/>
    </source>
</evidence>
<evidence type="ECO:0000256" key="5">
    <source>
        <dbReference type="ARBA" id="ARBA00022692"/>
    </source>
</evidence>
<dbReference type="SMART" id="SM00304">
    <property type="entry name" value="HAMP"/>
    <property type="match status" value="1"/>
</dbReference>
<feature type="transmembrane region" description="Helical" evidence="12">
    <location>
        <begin position="12"/>
        <end position="33"/>
    </location>
</feature>
<keyword evidence="6" id="KW-0547">Nucleotide-binding</keyword>
<comment type="subcellular location">
    <subcellularLocation>
        <location evidence="1">Cell membrane</location>
        <topology evidence="1">Multi-pass membrane protein</topology>
    </subcellularLocation>
</comment>
<dbReference type="InterPro" id="IPR036890">
    <property type="entry name" value="HATPase_C_sf"/>
</dbReference>
<evidence type="ECO:0000256" key="11">
    <source>
        <dbReference type="ARBA" id="ARBA00023136"/>
    </source>
</evidence>
<evidence type="ECO:0000256" key="2">
    <source>
        <dbReference type="ARBA" id="ARBA00022475"/>
    </source>
</evidence>
<keyword evidence="7 14" id="KW-0418">Kinase</keyword>
<evidence type="ECO:0000256" key="12">
    <source>
        <dbReference type="SAM" id="Phobius"/>
    </source>
</evidence>
<dbReference type="Proteomes" id="UP000632377">
    <property type="component" value="Unassembled WGS sequence"/>
</dbReference>
<evidence type="ECO:0000256" key="7">
    <source>
        <dbReference type="ARBA" id="ARBA00022777"/>
    </source>
</evidence>
<dbReference type="Pfam" id="PF00672">
    <property type="entry name" value="HAMP"/>
    <property type="match status" value="1"/>
</dbReference>
<dbReference type="SUPFAM" id="SSF158472">
    <property type="entry name" value="HAMP domain-like"/>
    <property type="match status" value="1"/>
</dbReference>
<keyword evidence="10" id="KW-0902">Two-component regulatory system</keyword>
<protein>
    <submittedName>
        <fullName evidence="14">Sensor histidine kinase</fullName>
    </submittedName>
</protein>
<keyword evidence="15" id="KW-1185">Reference proteome</keyword>
<dbReference type="Gene3D" id="6.10.340.10">
    <property type="match status" value="1"/>
</dbReference>
<dbReference type="Gene3D" id="3.30.565.10">
    <property type="entry name" value="Histidine kinase-like ATPase, C-terminal domain"/>
    <property type="match status" value="1"/>
</dbReference>
<feature type="domain" description="HAMP" evidence="13">
    <location>
        <begin position="322"/>
        <end position="375"/>
    </location>
</feature>
<evidence type="ECO:0000256" key="4">
    <source>
        <dbReference type="ARBA" id="ARBA00022679"/>
    </source>
</evidence>
<dbReference type="InterPro" id="IPR010559">
    <property type="entry name" value="Sig_transdc_His_kin_internal"/>
</dbReference>
<dbReference type="PANTHER" id="PTHR34220">
    <property type="entry name" value="SENSOR HISTIDINE KINASE YPDA"/>
    <property type="match status" value="1"/>
</dbReference>
<dbReference type="InterPro" id="IPR003660">
    <property type="entry name" value="HAMP_dom"/>
</dbReference>
<dbReference type="InterPro" id="IPR050640">
    <property type="entry name" value="Bact_2-comp_sensor_kinase"/>
</dbReference>
<gene>
    <name evidence="14" type="ORF">JK636_10745</name>
</gene>
<keyword evidence="8" id="KW-0067">ATP-binding</keyword>
<dbReference type="PANTHER" id="PTHR34220:SF11">
    <property type="entry name" value="SENSOR PROTEIN KINASE HPTS"/>
    <property type="match status" value="1"/>
</dbReference>
<evidence type="ECO:0000259" key="13">
    <source>
        <dbReference type="PROSITE" id="PS50885"/>
    </source>
</evidence>
<comment type="caution">
    <text evidence="14">The sequence shown here is derived from an EMBL/GenBank/DDBJ whole genome shotgun (WGS) entry which is preliminary data.</text>
</comment>
<evidence type="ECO:0000256" key="10">
    <source>
        <dbReference type="ARBA" id="ARBA00023012"/>
    </source>
</evidence>
<dbReference type="RefSeq" id="WP_202748942.1">
    <property type="nucleotide sequence ID" value="NZ_JAESWC010000004.1"/>
</dbReference>
<keyword evidence="5 12" id="KW-0812">Transmembrane</keyword>
<reference evidence="14 15" key="1">
    <citation type="submission" date="2021-01" db="EMBL/GenBank/DDBJ databases">
        <title>Genome public.</title>
        <authorList>
            <person name="Liu C."/>
            <person name="Sun Q."/>
        </authorList>
    </citation>
    <scope>NUCLEOTIDE SEQUENCE [LARGE SCALE GENOMIC DNA]</scope>
    <source>
        <strain evidence="14 15">YIM B02515</strain>
    </source>
</reference>
<dbReference type="CDD" id="cd06225">
    <property type="entry name" value="HAMP"/>
    <property type="match status" value="1"/>
</dbReference>
<evidence type="ECO:0000313" key="14">
    <source>
        <dbReference type="EMBL" id="MBL4936237.1"/>
    </source>
</evidence>
<keyword evidence="2" id="KW-1003">Cell membrane</keyword>
<name>A0ABS1TAV6_9CLOT</name>
<keyword evidence="9 12" id="KW-1133">Transmembrane helix</keyword>
<keyword evidence="11 12" id="KW-0472">Membrane</keyword>